<accession>A0ABV7W4K2</accession>
<keyword evidence="4 8" id="KW-0566">Pantothenate biosynthesis</keyword>
<dbReference type="Pfam" id="PF02569">
    <property type="entry name" value="Pantoate_ligase"/>
    <property type="match status" value="1"/>
</dbReference>
<evidence type="ECO:0000256" key="4">
    <source>
        <dbReference type="ARBA" id="ARBA00022655"/>
    </source>
</evidence>
<evidence type="ECO:0000256" key="7">
    <source>
        <dbReference type="ARBA" id="ARBA00048258"/>
    </source>
</evidence>
<comment type="function">
    <text evidence="8">Catalyzes the condensation of pantoate with beta-alanine in an ATP-dependent reaction via a pantoyl-adenylate intermediate.</text>
</comment>
<sequence>MQLVHTIADLREALAPFRSPAFVPTMGNLHDGHLDLVRQAQPLGDVTVSSIFVNRLQFAPHEDFDTYPRTLQADCARLEQAGCDIVFAPPEKELYPEPQGYKIQPPADLADILEGHFRPGFFIGVCTVVMKLFQCVFSEAKGPRYALFGKKDYQQQMVIRRMVQQFCMPIQVLAGETQRAADGLALSSRNGYLSETERAEAVQLSMSLRALARDALAAAGSLPEKREALEAQAMRALALRGWQPDYLTVRRRADLQPPRAEDALTPQSMVVLGAARLGRTRLIDNFEI</sequence>
<keyword evidence="10" id="KW-1185">Reference proteome</keyword>
<feature type="active site" description="Proton donor" evidence="8">
    <location>
        <position position="33"/>
    </location>
</feature>
<evidence type="ECO:0000313" key="9">
    <source>
        <dbReference type="EMBL" id="MFC3684173.1"/>
    </source>
</evidence>
<evidence type="ECO:0000256" key="8">
    <source>
        <dbReference type="HAMAP-Rule" id="MF_00158"/>
    </source>
</evidence>
<evidence type="ECO:0000256" key="3">
    <source>
        <dbReference type="ARBA" id="ARBA00022598"/>
    </source>
</evidence>
<comment type="caution">
    <text evidence="9">The sequence shown here is derived from an EMBL/GenBank/DDBJ whole genome shotgun (WGS) entry which is preliminary data.</text>
</comment>
<keyword evidence="3 8" id="KW-0436">Ligase</keyword>
<dbReference type="Gene3D" id="3.40.50.620">
    <property type="entry name" value="HUPs"/>
    <property type="match status" value="1"/>
</dbReference>
<evidence type="ECO:0000313" key="10">
    <source>
        <dbReference type="Proteomes" id="UP001595729"/>
    </source>
</evidence>
<dbReference type="PANTHER" id="PTHR21299">
    <property type="entry name" value="CYTIDYLATE KINASE/PANTOATE-BETA-ALANINE LIGASE"/>
    <property type="match status" value="1"/>
</dbReference>
<protein>
    <recommendedName>
        <fullName evidence="8">Pantothenate synthetase</fullName>
        <shortName evidence="8">PS</shortName>
        <ecNumber evidence="8">6.3.2.1</ecNumber>
    </recommendedName>
    <alternativeName>
        <fullName evidence="8">Pantoate--beta-alanine ligase</fullName>
    </alternativeName>
    <alternativeName>
        <fullName evidence="8">Pantoate-activating enzyme</fullName>
    </alternativeName>
</protein>
<comment type="caution">
    <text evidence="8">Lacks conserved residue(s) required for the propagation of feature annotation.</text>
</comment>
<comment type="subcellular location">
    <subcellularLocation>
        <location evidence="8">Cytoplasm</location>
    </subcellularLocation>
</comment>
<feature type="binding site" evidence="8">
    <location>
        <position position="57"/>
    </location>
    <ligand>
        <name>beta-alanine</name>
        <dbReference type="ChEBI" id="CHEBI:57966"/>
    </ligand>
</feature>
<gene>
    <name evidence="8 9" type="primary">panC</name>
    <name evidence="9" type="ORF">ACFOPI_11260</name>
</gene>
<comment type="miscellaneous">
    <text evidence="8">The reaction proceeds by a bi uni uni bi ping pong mechanism.</text>
</comment>
<comment type="catalytic activity">
    <reaction evidence="7 8">
        <text>(R)-pantoate + beta-alanine + ATP = (R)-pantothenate + AMP + diphosphate + H(+)</text>
        <dbReference type="Rhea" id="RHEA:10912"/>
        <dbReference type="ChEBI" id="CHEBI:15378"/>
        <dbReference type="ChEBI" id="CHEBI:15980"/>
        <dbReference type="ChEBI" id="CHEBI:29032"/>
        <dbReference type="ChEBI" id="CHEBI:30616"/>
        <dbReference type="ChEBI" id="CHEBI:33019"/>
        <dbReference type="ChEBI" id="CHEBI:57966"/>
        <dbReference type="ChEBI" id="CHEBI:456215"/>
        <dbReference type="EC" id="6.3.2.1"/>
    </reaction>
</comment>
<keyword evidence="6 8" id="KW-0067">ATP-binding</keyword>
<feature type="binding site" evidence="8">
    <location>
        <position position="57"/>
    </location>
    <ligand>
        <name>(R)-pantoate</name>
        <dbReference type="ChEBI" id="CHEBI:15980"/>
    </ligand>
</feature>
<comment type="similarity">
    <text evidence="2 8">Belongs to the pantothenate synthetase family.</text>
</comment>
<proteinExistence type="inferred from homology"/>
<dbReference type="RefSeq" id="WP_382173875.1">
    <property type="nucleotide sequence ID" value="NZ_JBHRXX010000005.1"/>
</dbReference>
<dbReference type="GO" id="GO:0004592">
    <property type="term" value="F:pantoate-beta-alanine ligase activity"/>
    <property type="evidence" value="ECO:0007669"/>
    <property type="project" value="UniProtKB-EC"/>
</dbReference>
<evidence type="ECO:0000256" key="1">
    <source>
        <dbReference type="ARBA" id="ARBA00004990"/>
    </source>
</evidence>
<comment type="subunit">
    <text evidence="8">Homodimer.</text>
</comment>
<dbReference type="Gene3D" id="3.30.1300.10">
    <property type="entry name" value="Pantoate-beta-alanine ligase, C-terminal domain"/>
    <property type="match status" value="1"/>
</dbReference>
<dbReference type="InterPro" id="IPR042176">
    <property type="entry name" value="Pantoate_ligase_C"/>
</dbReference>
<dbReference type="EMBL" id="JBHRXX010000005">
    <property type="protein sequence ID" value="MFC3684173.1"/>
    <property type="molecule type" value="Genomic_DNA"/>
</dbReference>
<reference evidence="10" key="1">
    <citation type="journal article" date="2019" name="Int. J. Syst. Evol. Microbiol.">
        <title>The Global Catalogue of Microorganisms (GCM) 10K type strain sequencing project: providing services to taxonomists for standard genome sequencing and annotation.</title>
        <authorList>
            <consortium name="The Broad Institute Genomics Platform"/>
            <consortium name="The Broad Institute Genome Sequencing Center for Infectious Disease"/>
            <person name="Wu L."/>
            <person name="Ma J."/>
        </authorList>
    </citation>
    <scope>NUCLEOTIDE SEQUENCE [LARGE SCALE GENOMIC DNA]</scope>
    <source>
        <strain evidence="10">KCTC 42501</strain>
    </source>
</reference>
<evidence type="ECO:0000256" key="2">
    <source>
        <dbReference type="ARBA" id="ARBA00009256"/>
    </source>
</evidence>
<organism evidence="9 10">
    <name type="scientific">Hydrogenophaga luteola</name>
    <dbReference type="NCBI Taxonomy" id="1591122"/>
    <lineage>
        <taxon>Bacteria</taxon>
        <taxon>Pseudomonadati</taxon>
        <taxon>Pseudomonadota</taxon>
        <taxon>Betaproteobacteria</taxon>
        <taxon>Burkholderiales</taxon>
        <taxon>Comamonadaceae</taxon>
        <taxon>Hydrogenophaga</taxon>
    </lineage>
</organism>
<comment type="pathway">
    <text evidence="1 8">Cofactor biosynthesis; (R)-pantothenate biosynthesis; (R)-pantothenate from (R)-pantoate and beta-alanine: step 1/1.</text>
</comment>
<feature type="binding site" evidence="8">
    <location>
        <begin position="186"/>
        <end position="189"/>
    </location>
    <ligand>
        <name>ATP</name>
        <dbReference type="ChEBI" id="CHEBI:30616"/>
    </ligand>
</feature>
<dbReference type="HAMAP" id="MF_00158">
    <property type="entry name" value="PanC"/>
    <property type="match status" value="1"/>
</dbReference>
<feature type="binding site" evidence="8">
    <location>
        <begin position="149"/>
        <end position="152"/>
    </location>
    <ligand>
        <name>ATP</name>
        <dbReference type="ChEBI" id="CHEBI:30616"/>
    </ligand>
</feature>
<dbReference type="NCBIfam" id="TIGR00018">
    <property type="entry name" value="panC"/>
    <property type="match status" value="1"/>
</dbReference>
<dbReference type="Proteomes" id="UP001595729">
    <property type="component" value="Unassembled WGS sequence"/>
</dbReference>
<dbReference type="InterPro" id="IPR003721">
    <property type="entry name" value="Pantoate_ligase"/>
</dbReference>
<evidence type="ECO:0000256" key="5">
    <source>
        <dbReference type="ARBA" id="ARBA00022741"/>
    </source>
</evidence>
<evidence type="ECO:0000256" key="6">
    <source>
        <dbReference type="ARBA" id="ARBA00022840"/>
    </source>
</evidence>
<dbReference type="CDD" id="cd00560">
    <property type="entry name" value="PanC"/>
    <property type="match status" value="1"/>
</dbReference>
<feature type="binding site" evidence="8">
    <location>
        <begin position="26"/>
        <end position="33"/>
    </location>
    <ligand>
        <name>ATP</name>
        <dbReference type="ChEBI" id="CHEBI:30616"/>
    </ligand>
</feature>
<keyword evidence="5 8" id="KW-0547">Nucleotide-binding</keyword>
<dbReference type="PANTHER" id="PTHR21299:SF1">
    <property type="entry name" value="PANTOATE--BETA-ALANINE LIGASE"/>
    <property type="match status" value="1"/>
</dbReference>
<keyword evidence="8" id="KW-0963">Cytoplasm</keyword>
<feature type="binding site" evidence="8">
    <location>
        <position position="155"/>
    </location>
    <ligand>
        <name>(R)-pantoate</name>
        <dbReference type="ChEBI" id="CHEBI:15980"/>
    </ligand>
</feature>
<dbReference type="InterPro" id="IPR014729">
    <property type="entry name" value="Rossmann-like_a/b/a_fold"/>
</dbReference>
<dbReference type="SUPFAM" id="SSF52374">
    <property type="entry name" value="Nucleotidylyl transferase"/>
    <property type="match status" value="1"/>
</dbReference>
<dbReference type="EC" id="6.3.2.1" evidence="8"/>
<name>A0ABV7W4K2_9BURK</name>